<dbReference type="Proteomes" id="UP000078544">
    <property type="component" value="Unassembled WGS sequence"/>
</dbReference>
<proteinExistence type="predicted"/>
<accession>A0A167WW67</accession>
<gene>
    <name evidence="2" type="ORF">AAL_07647</name>
</gene>
<dbReference type="AlphaFoldDB" id="A0A167WW67"/>
<dbReference type="STRING" id="1081109.A0A167WW67"/>
<comment type="caution">
    <text evidence="2">The sequence shown here is derived from an EMBL/GenBank/DDBJ whole genome shotgun (WGS) entry which is preliminary data.</text>
</comment>
<evidence type="ECO:0000313" key="3">
    <source>
        <dbReference type="Proteomes" id="UP000078544"/>
    </source>
</evidence>
<reference evidence="2 3" key="1">
    <citation type="journal article" date="2016" name="Genome Biol. Evol.">
        <title>Divergent and convergent evolution of fungal pathogenicity.</title>
        <authorList>
            <person name="Shang Y."/>
            <person name="Xiao G."/>
            <person name="Zheng P."/>
            <person name="Cen K."/>
            <person name="Zhan S."/>
            <person name="Wang C."/>
        </authorList>
    </citation>
    <scope>NUCLEOTIDE SEQUENCE [LARGE SCALE GENOMIC DNA]</scope>
    <source>
        <strain evidence="2 3">RCEF 2490</strain>
    </source>
</reference>
<dbReference type="Pfam" id="PF00753">
    <property type="entry name" value="Lactamase_B"/>
    <property type="match status" value="1"/>
</dbReference>
<organism evidence="2 3">
    <name type="scientific">Moelleriella libera RCEF 2490</name>
    <dbReference type="NCBI Taxonomy" id="1081109"/>
    <lineage>
        <taxon>Eukaryota</taxon>
        <taxon>Fungi</taxon>
        <taxon>Dikarya</taxon>
        <taxon>Ascomycota</taxon>
        <taxon>Pezizomycotina</taxon>
        <taxon>Sordariomycetes</taxon>
        <taxon>Hypocreomycetidae</taxon>
        <taxon>Hypocreales</taxon>
        <taxon>Clavicipitaceae</taxon>
        <taxon>Moelleriella</taxon>
    </lineage>
</organism>
<sequence>MYMIQCSQSEGIIFDTLSSGSFFKEAAGLLQQTGLKAMTNMRIIASHEHQDHTGGLSGVRNVQNLRNAEIIAQKNNDAVKQAQVKVGETQNEKCGDATIDLVHTQGHTTAGVMACTGGFCLAGDECEDSVPFIAQADNLNEQIRGLTKSIQTLRQLGASRVLQAHGNMQAVADGSLGLKVCESNLVYKKKMVNDFTTLCPNGSNISPKQLAKEINRNEGDITKEYLDVHNDNCDSVRQARRGR</sequence>
<evidence type="ECO:0000313" key="2">
    <source>
        <dbReference type="EMBL" id="KZZ89348.1"/>
    </source>
</evidence>
<dbReference type="OrthoDB" id="536211at2759"/>
<dbReference type="SMART" id="SM00849">
    <property type="entry name" value="Lactamase_B"/>
    <property type="match status" value="1"/>
</dbReference>
<feature type="domain" description="Metallo-beta-lactamase" evidence="1">
    <location>
        <begin position="1"/>
        <end position="165"/>
    </location>
</feature>
<name>A0A167WW67_9HYPO</name>
<evidence type="ECO:0000259" key="1">
    <source>
        <dbReference type="SMART" id="SM00849"/>
    </source>
</evidence>
<protein>
    <submittedName>
        <fullName evidence="2">Beta-lactamase-like protein</fullName>
    </submittedName>
</protein>
<dbReference type="InterPro" id="IPR036866">
    <property type="entry name" value="RibonucZ/Hydroxyglut_hydro"/>
</dbReference>
<dbReference type="SUPFAM" id="SSF56281">
    <property type="entry name" value="Metallo-hydrolase/oxidoreductase"/>
    <property type="match status" value="1"/>
</dbReference>
<dbReference type="InterPro" id="IPR001279">
    <property type="entry name" value="Metallo-B-lactamas"/>
</dbReference>
<keyword evidence="3" id="KW-1185">Reference proteome</keyword>
<dbReference type="EMBL" id="AZGY01000025">
    <property type="protein sequence ID" value="KZZ89348.1"/>
    <property type="molecule type" value="Genomic_DNA"/>
</dbReference>
<dbReference type="Gene3D" id="3.60.15.10">
    <property type="entry name" value="Ribonuclease Z/Hydroxyacylglutathione hydrolase-like"/>
    <property type="match status" value="1"/>
</dbReference>